<evidence type="ECO:0000313" key="2">
    <source>
        <dbReference type="EMBL" id="CDR38161.1"/>
    </source>
</evidence>
<feature type="compositionally biased region" description="Basic and acidic residues" evidence="1">
    <location>
        <begin position="233"/>
        <end position="260"/>
    </location>
</feature>
<feature type="compositionally biased region" description="Acidic residues" evidence="1">
    <location>
        <begin position="26"/>
        <end position="42"/>
    </location>
</feature>
<accession>A0A061AS14</accession>
<dbReference type="OrthoDB" id="2524982at2759"/>
<proteinExistence type="predicted"/>
<evidence type="ECO:0000256" key="1">
    <source>
        <dbReference type="SAM" id="MobiDB-lite"/>
    </source>
</evidence>
<feature type="compositionally biased region" description="Pro residues" evidence="1">
    <location>
        <begin position="66"/>
        <end position="75"/>
    </location>
</feature>
<dbReference type="AlphaFoldDB" id="A0A061AS14"/>
<dbReference type="EMBL" id="LK052938">
    <property type="protein sequence ID" value="CDR38161.1"/>
    <property type="molecule type" value="Genomic_DNA"/>
</dbReference>
<sequence length="283" mass="30670">MPNSSQLFHPGSRTPSPQLVTRVKVEEEEDDCEPSTEEDEEQAGSQAAKKEDTTALTPRQRSETPAAPPPFPYAPPANTSRRKTFDLVLENVPDVHPSYVVHLLNLPDFHADANDIVAELLTNEYPLVGGGWKQGGRTPLAGFTMRWRERQVDQLKPPTTPRRAPVPQPALVYQPVLVPVRQPPSPTRQYSTPGPIDAFDLGYGYQKAGNGIFGGGGWGGAASGSSWSGGKGTKADDARARRQEAGDGSGGRDEPAEVKRQRLMTAALKRAHSESQSQSQSQK</sequence>
<name>A0A061AS14_RHOTO</name>
<organism evidence="2">
    <name type="scientific">Rhodotorula toruloides</name>
    <name type="common">Yeast</name>
    <name type="synonym">Rhodosporidium toruloides</name>
    <dbReference type="NCBI Taxonomy" id="5286"/>
    <lineage>
        <taxon>Eukaryota</taxon>
        <taxon>Fungi</taxon>
        <taxon>Dikarya</taxon>
        <taxon>Basidiomycota</taxon>
        <taxon>Pucciniomycotina</taxon>
        <taxon>Microbotryomycetes</taxon>
        <taxon>Sporidiobolales</taxon>
        <taxon>Sporidiobolaceae</taxon>
        <taxon>Rhodotorula</taxon>
    </lineage>
</organism>
<reference evidence="2" key="1">
    <citation type="journal article" date="2014" name="Genome Announc.">
        <title>Draft genome sequence of Rhodosporidium toruloides CECT1137, an oleaginous yeast of biotechnological interest.</title>
        <authorList>
            <person name="Morin N."/>
            <person name="Calcas X."/>
            <person name="Devillers H."/>
            <person name="Durrens P."/>
            <person name="Sherman D.J."/>
            <person name="Nicaud J.-M."/>
            <person name="Neuveglise C."/>
        </authorList>
    </citation>
    <scope>NUCLEOTIDE SEQUENCE</scope>
    <source>
        <strain evidence="2">CECT1137</strain>
    </source>
</reference>
<feature type="region of interest" description="Disordered" evidence="1">
    <location>
        <begin position="1"/>
        <end position="79"/>
    </location>
</feature>
<protein>
    <submittedName>
        <fullName evidence="2">RHTO0S03e04808g1_1</fullName>
    </submittedName>
</protein>
<feature type="compositionally biased region" description="Gly residues" evidence="1">
    <location>
        <begin position="221"/>
        <end position="232"/>
    </location>
</feature>
<gene>
    <name evidence="2" type="ORF">RHTO0S_03e04808g</name>
</gene>
<feature type="compositionally biased region" description="Polar residues" evidence="1">
    <location>
        <begin position="1"/>
        <end position="19"/>
    </location>
</feature>
<feature type="region of interest" description="Disordered" evidence="1">
    <location>
        <begin position="221"/>
        <end position="283"/>
    </location>
</feature>